<dbReference type="RefSeq" id="WP_386832405.1">
    <property type="nucleotide sequence ID" value="NZ_JBHUNP010000001.1"/>
</dbReference>
<dbReference type="Proteomes" id="UP001597521">
    <property type="component" value="Unassembled WGS sequence"/>
</dbReference>
<sequence>MRESQSVSVVEAVASDKAVIANLIQLYLYDMTEDLPFPVGRDGRFEYDFFERFWQHPYLIFRKSELAGFAFVVDGSPISDAPNRYFMAEFFVLKAYRGKGVGSEAFRQIVERHRGPWQLGVIEKNGGASEFWSKVVASHSPNSYPHHFDGEDWLIYEFAVA</sequence>
<dbReference type="InterPro" id="IPR000182">
    <property type="entry name" value="GNAT_dom"/>
</dbReference>
<evidence type="ECO:0000313" key="3">
    <source>
        <dbReference type="Proteomes" id="UP001597521"/>
    </source>
</evidence>
<gene>
    <name evidence="2" type="ORF">ACFSX5_06145</name>
</gene>
<dbReference type="PROSITE" id="PS51186">
    <property type="entry name" value="GNAT"/>
    <property type="match status" value="1"/>
</dbReference>
<reference evidence="3" key="1">
    <citation type="journal article" date="2019" name="Int. J. Syst. Evol. Microbiol.">
        <title>The Global Catalogue of Microorganisms (GCM) 10K type strain sequencing project: providing services to taxonomists for standard genome sequencing and annotation.</title>
        <authorList>
            <consortium name="The Broad Institute Genomics Platform"/>
            <consortium name="The Broad Institute Genome Sequencing Center for Infectious Disease"/>
            <person name="Wu L."/>
            <person name="Ma J."/>
        </authorList>
    </citation>
    <scope>NUCLEOTIDE SEQUENCE [LARGE SCALE GENOMIC DNA]</scope>
    <source>
        <strain evidence="3">CCM 7427</strain>
    </source>
</reference>
<dbReference type="EMBL" id="JBHUNP010000001">
    <property type="protein sequence ID" value="MFD2647378.1"/>
    <property type="molecule type" value="Genomic_DNA"/>
</dbReference>
<name>A0ABW5QI46_9HYPH</name>
<evidence type="ECO:0000259" key="1">
    <source>
        <dbReference type="PROSITE" id="PS51186"/>
    </source>
</evidence>
<protein>
    <submittedName>
        <fullName evidence="2">GNAT family N-acetyltransferase</fullName>
    </submittedName>
</protein>
<dbReference type="CDD" id="cd04301">
    <property type="entry name" value="NAT_SF"/>
    <property type="match status" value="1"/>
</dbReference>
<comment type="caution">
    <text evidence="2">The sequence shown here is derived from an EMBL/GenBank/DDBJ whole genome shotgun (WGS) entry which is preliminary data.</text>
</comment>
<evidence type="ECO:0000313" key="2">
    <source>
        <dbReference type="EMBL" id="MFD2647378.1"/>
    </source>
</evidence>
<dbReference type="Gene3D" id="3.40.630.30">
    <property type="match status" value="1"/>
</dbReference>
<dbReference type="Pfam" id="PF00583">
    <property type="entry name" value="Acetyltransf_1"/>
    <property type="match status" value="1"/>
</dbReference>
<accession>A0ABW5QI46</accession>
<feature type="domain" description="N-acetyltransferase" evidence="1">
    <location>
        <begin position="7"/>
        <end position="155"/>
    </location>
</feature>
<keyword evidence="3" id="KW-1185">Reference proteome</keyword>
<proteinExistence type="predicted"/>
<dbReference type="SUPFAM" id="SSF55729">
    <property type="entry name" value="Acyl-CoA N-acyltransferases (Nat)"/>
    <property type="match status" value="1"/>
</dbReference>
<dbReference type="InterPro" id="IPR016181">
    <property type="entry name" value="Acyl_CoA_acyltransferase"/>
</dbReference>
<organism evidence="2 3">
    <name type="scientific">Devosia albogilva</name>
    <dbReference type="NCBI Taxonomy" id="429726"/>
    <lineage>
        <taxon>Bacteria</taxon>
        <taxon>Pseudomonadati</taxon>
        <taxon>Pseudomonadota</taxon>
        <taxon>Alphaproteobacteria</taxon>
        <taxon>Hyphomicrobiales</taxon>
        <taxon>Devosiaceae</taxon>
        <taxon>Devosia</taxon>
    </lineage>
</organism>